<dbReference type="PANTHER" id="PTHR35175:SF2">
    <property type="entry name" value="DUF1289 DOMAIN-CONTAINING PROTEIN"/>
    <property type="match status" value="1"/>
</dbReference>
<proteinExistence type="predicted"/>
<keyword evidence="2" id="KW-1185">Reference proteome</keyword>
<dbReference type="InterPro" id="IPR010710">
    <property type="entry name" value="DUF1289"/>
</dbReference>
<reference evidence="1" key="1">
    <citation type="journal article" date="2014" name="Int. J. Syst. Evol. Microbiol.">
        <title>Complete genome sequence of Corynebacterium casei LMG S-19264T (=DSM 44701T), isolated from a smear-ripened cheese.</title>
        <authorList>
            <consortium name="US DOE Joint Genome Institute (JGI-PGF)"/>
            <person name="Walter F."/>
            <person name="Albersmeier A."/>
            <person name="Kalinowski J."/>
            <person name="Ruckert C."/>
        </authorList>
    </citation>
    <scope>NUCLEOTIDE SEQUENCE</scope>
    <source>
        <strain evidence="1">JCM 30078</strain>
    </source>
</reference>
<evidence type="ECO:0000313" key="1">
    <source>
        <dbReference type="EMBL" id="GGJ91585.1"/>
    </source>
</evidence>
<evidence type="ECO:0000313" key="2">
    <source>
        <dbReference type="Proteomes" id="UP000635983"/>
    </source>
</evidence>
<dbReference type="Proteomes" id="UP000635983">
    <property type="component" value="Unassembled WGS sequence"/>
</dbReference>
<gene>
    <name evidence="1" type="ORF">GCM10009304_16720</name>
</gene>
<name>A0A917PTT7_9PSED</name>
<dbReference type="EMBL" id="BMPO01000003">
    <property type="protein sequence ID" value="GGJ91585.1"/>
    <property type="molecule type" value="Genomic_DNA"/>
</dbReference>
<sequence>MKSPCIGICKFDDEVCRGCGRTRKEIRGWKSMNGDEQRLVAAESAMRLIVLQAKGRRKRKR</sequence>
<protein>
    <submittedName>
        <fullName evidence="1">Fe-S oxidoreductase</fullName>
    </submittedName>
</protein>
<organism evidence="1 2">
    <name type="scientific">Pseudomonas matsuisoli</name>
    <dbReference type="NCBI Taxonomy" id="1515666"/>
    <lineage>
        <taxon>Bacteria</taxon>
        <taxon>Pseudomonadati</taxon>
        <taxon>Pseudomonadota</taxon>
        <taxon>Gammaproteobacteria</taxon>
        <taxon>Pseudomonadales</taxon>
        <taxon>Pseudomonadaceae</taxon>
        <taxon>Pseudomonas</taxon>
    </lineage>
</organism>
<dbReference type="PANTHER" id="PTHR35175">
    <property type="entry name" value="DUF1289 DOMAIN-CONTAINING PROTEIN"/>
    <property type="match status" value="1"/>
</dbReference>
<dbReference type="RefSeq" id="WP_188982739.1">
    <property type="nucleotide sequence ID" value="NZ_BMPO01000003.1"/>
</dbReference>
<reference evidence="1" key="2">
    <citation type="submission" date="2020-09" db="EMBL/GenBank/DDBJ databases">
        <authorList>
            <person name="Sun Q."/>
            <person name="Ohkuma M."/>
        </authorList>
    </citation>
    <scope>NUCLEOTIDE SEQUENCE</scope>
    <source>
        <strain evidence="1">JCM 30078</strain>
    </source>
</reference>
<dbReference type="AlphaFoldDB" id="A0A917PTT7"/>
<accession>A0A917PTT7</accession>
<comment type="caution">
    <text evidence="1">The sequence shown here is derived from an EMBL/GenBank/DDBJ whole genome shotgun (WGS) entry which is preliminary data.</text>
</comment>
<dbReference type="Pfam" id="PF06945">
    <property type="entry name" value="DUF1289"/>
    <property type="match status" value="1"/>
</dbReference>